<evidence type="ECO:0000313" key="10">
    <source>
        <dbReference type="Xenbase" id="XB-GENE-17342691"/>
    </source>
</evidence>
<feature type="region of interest" description="Disordered" evidence="7">
    <location>
        <begin position="678"/>
        <end position="703"/>
    </location>
</feature>
<feature type="region of interest" description="Disordered" evidence="7">
    <location>
        <begin position="41"/>
        <end position="91"/>
    </location>
</feature>
<keyword evidence="8" id="KW-1185">Reference proteome</keyword>
<dbReference type="PANTHER" id="PTHR22834:SF17">
    <property type="entry name" value="RHO GUANINE NUCLEOTIDE EXCHANGE FACTOR 38"/>
    <property type="match status" value="1"/>
</dbReference>
<dbReference type="PANTHER" id="PTHR22834">
    <property type="entry name" value="NUCLEAR FUSION PROTEIN FUS2"/>
    <property type="match status" value="1"/>
</dbReference>
<name>A0A1L8HV28_XENLA</name>
<dbReference type="CDD" id="cd00160">
    <property type="entry name" value="RhoGEF"/>
    <property type="match status" value="1"/>
</dbReference>
<dbReference type="OrthoDB" id="6244550at2759"/>
<dbReference type="SUPFAM" id="SSF103657">
    <property type="entry name" value="BAR/IMD domain-like"/>
    <property type="match status" value="1"/>
</dbReference>
<dbReference type="Pfam" id="PF03114">
    <property type="entry name" value="BAR"/>
    <property type="match status" value="1"/>
</dbReference>
<keyword evidence="4" id="KW-0677">Repeat</keyword>
<reference evidence="9" key="1">
    <citation type="submission" date="2025-08" db="UniProtKB">
        <authorList>
            <consortium name="RefSeq"/>
        </authorList>
    </citation>
    <scope>IDENTIFICATION</scope>
    <source>
        <strain evidence="9">J_2021</strain>
        <tissue evidence="9">Erythrocytes</tissue>
    </source>
</reference>
<dbReference type="Proteomes" id="UP000186698">
    <property type="component" value="Chromosome 1L"/>
</dbReference>
<dbReference type="STRING" id="8355.A0A1L8HV28"/>
<dbReference type="OMA" id="NVQCYLQ"/>
<proteinExistence type="predicted"/>
<dbReference type="Pfam" id="PF14604">
    <property type="entry name" value="SH3_9"/>
    <property type="match status" value="1"/>
</dbReference>
<dbReference type="RefSeq" id="XP_018107344.1">
    <property type="nucleotide sequence ID" value="XM_018251855.2"/>
</dbReference>
<evidence type="ECO:0000256" key="1">
    <source>
        <dbReference type="ARBA" id="ARBA00022443"/>
    </source>
</evidence>
<comment type="function">
    <text evidence="5">May act as a guanine-nucleotide releasing factor.</text>
</comment>
<dbReference type="PROSITE" id="PS51021">
    <property type="entry name" value="BAR"/>
    <property type="match status" value="1"/>
</dbReference>
<dbReference type="Bgee" id="108710712">
    <property type="expression patterns" value="Expressed in internal ear and 12 other cell types or tissues"/>
</dbReference>
<dbReference type="Gene3D" id="1.20.900.10">
    <property type="entry name" value="Dbl homology (DH) domain"/>
    <property type="match status" value="1"/>
</dbReference>
<feature type="compositionally biased region" description="Low complexity" evidence="7">
    <location>
        <begin position="73"/>
        <end position="88"/>
    </location>
</feature>
<evidence type="ECO:0000313" key="9">
    <source>
        <dbReference type="RefSeq" id="XP_018107344.1"/>
    </source>
</evidence>
<dbReference type="SMART" id="SM00326">
    <property type="entry name" value="SH3"/>
    <property type="match status" value="2"/>
</dbReference>
<dbReference type="SMART" id="SM00721">
    <property type="entry name" value="BAR"/>
    <property type="match status" value="1"/>
</dbReference>
<dbReference type="CDD" id="cd12141">
    <property type="entry name" value="SH3_DNMBP_C2"/>
    <property type="match status" value="1"/>
</dbReference>
<dbReference type="InterPro" id="IPR004148">
    <property type="entry name" value="BAR_dom"/>
</dbReference>
<dbReference type="FunFam" id="1.20.900.10:FF:000032">
    <property type="entry name" value="rho guanine nucleotide exchange factor 38"/>
    <property type="match status" value="1"/>
</dbReference>
<dbReference type="InterPro" id="IPR001452">
    <property type="entry name" value="SH3_domain"/>
</dbReference>
<dbReference type="PROSITE" id="PS50002">
    <property type="entry name" value="SH3"/>
    <property type="match status" value="2"/>
</dbReference>
<evidence type="ECO:0000313" key="8">
    <source>
        <dbReference type="Proteomes" id="UP000186698"/>
    </source>
</evidence>
<evidence type="ECO:0000256" key="4">
    <source>
        <dbReference type="ARBA" id="ARBA00022737"/>
    </source>
</evidence>
<keyword evidence="2" id="KW-0597">Phosphoprotein</keyword>
<gene>
    <name evidence="9 10" type="primary">arhgef38.L</name>
</gene>
<dbReference type="GeneID" id="108710712"/>
<evidence type="ECO:0000256" key="2">
    <source>
        <dbReference type="ARBA" id="ARBA00022553"/>
    </source>
</evidence>
<dbReference type="Gene3D" id="1.20.1270.60">
    <property type="entry name" value="Arfaptin homology (AH) domain/BAR domain"/>
    <property type="match status" value="1"/>
</dbReference>
<protein>
    <recommendedName>
        <fullName evidence="6">Rho guanine nucleotide exchange factor 38</fullName>
    </recommendedName>
</protein>
<dbReference type="FunFam" id="1.20.1270.60:FF:000061">
    <property type="entry name" value="Rho guanine nucleotide exchange factor 38"/>
    <property type="match status" value="1"/>
</dbReference>
<feature type="compositionally biased region" description="Polar residues" evidence="7">
    <location>
        <begin position="41"/>
        <end position="56"/>
    </location>
</feature>
<dbReference type="InterPro" id="IPR000219">
    <property type="entry name" value="DH_dom"/>
</dbReference>
<feature type="compositionally biased region" description="Basic and acidic residues" evidence="7">
    <location>
        <begin position="57"/>
        <end position="72"/>
    </location>
</feature>
<sequence length="781" mass="89914">MEAKESNVKDTSTALPKKRNLTFLKSRLYMLERRKTDTIVEPSNNVDCGNSGTLRRSQSDRTEYNQKLKEKMAPNVSSSAPVSPTQSSEELQQRKIIKRTKIIGELIQTEKDYLNDLEFCIREVVKPLRSNHCEQIDVDALFSNIESVCQISTKLVSLLEEATTNVEPELQVIGEVFLEIKSPMEDVYKIYCYQNDEAHTVLETYEKDPEIKEHLKHCTQALKKIYEDQGKPNLLDMGSLMIKPIQRVMKYPLLLCELLNTTPQSHPDYKPLQDAFIAVRTTNMNINELKRRKDLVLKYRRADEEESLKDKLSKLSIHSITKKSKRVTSHLKILTGREQVKDQIFNKEEKIFRSLEKTVRLCVKNISFTLQHMQDAMPLAAQGVLEMHHILHDDNYNSNGDLNNHNKTGEQYRNFVNRLEQRVYTPLSTLHAMFPMPQKLIQKRYDKLLDYHSCLQKPPDGMLDQARKDYEALNAQLVEELQTFNKAARKILSNCMYFFITLMRELLSAALESASNIADDFMICGNVNNVQQHIIEELQNLNFFKENSTATFIERKLSFERKKTLSPLPELPRQSESHRSKLLSTYGAEKLYQAKRKCNASQELDIDLYEGELVAVVEDKDPFGSTSRWLVDTGIVQGYVYSSFLKPYTPGKTQKDSPDSAFCDDDFDNFSLFVSPRPARDRNSRASVGSTSESSPSINGDDDRLHECDGDSCFNGDDYEMFYAVYAFEARSQQELSLQENQRVRILQFSDLSGNKEWWLGEAQGQKGYVPANYLGKMTYA</sequence>
<dbReference type="InterPro" id="IPR036028">
    <property type="entry name" value="SH3-like_dom_sf"/>
</dbReference>
<dbReference type="SMART" id="SM00325">
    <property type="entry name" value="RhoGEF"/>
    <property type="match status" value="1"/>
</dbReference>
<dbReference type="PROSITE" id="PS50010">
    <property type="entry name" value="DH_2"/>
    <property type="match status" value="1"/>
</dbReference>
<evidence type="ECO:0000256" key="3">
    <source>
        <dbReference type="ARBA" id="ARBA00022658"/>
    </source>
</evidence>
<dbReference type="FunFam" id="2.30.30.40:FF:000066">
    <property type="entry name" value="dynamin-binding protein isoform X1"/>
    <property type="match status" value="1"/>
</dbReference>
<dbReference type="SUPFAM" id="SSF50044">
    <property type="entry name" value="SH3-domain"/>
    <property type="match status" value="2"/>
</dbReference>
<evidence type="ECO:0000256" key="7">
    <source>
        <dbReference type="SAM" id="MobiDB-lite"/>
    </source>
</evidence>
<dbReference type="PaxDb" id="8355-A0A1L8HV28"/>
<dbReference type="SUPFAM" id="SSF48065">
    <property type="entry name" value="DBL homology domain (DH-domain)"/>
    <property type="match status" value="1"/>
</dbReference>
<dbReference type="FunFam" id="2.30.30.40:FF:000193">
    <property type="entry name" value="Rho guanine nucleotide exchange factor 38"/>
    <property type="match status" value="1"/>
</dbReference>
<dbReference type="Gene3D" id="2.30.30.40">
    <property type="entry name" value="SH3 Domains"/>
    <property type="match status" value="2"/>
</dbReference>
<keyword evidence="1" id="KW-0728">SH3 domain</keyword>
<dbReference type="InterPro" id="IPR027267">
    <property type="entry name" value="AH/BAR_dom_sf"/>
</dbReference>
<dbReference type="CTD" id="108710712"/>
<accession>A0A1L8HV28</accession>
<evidence type="ECO:0000256" key="5">
    <source>
        <dbReference type="ARBA" id="ARBA00056726"/>
    </source>
</evidence>
<feature type="compositionally biased region" description="Polar residues" evidence="7">
    <location>
        <begin position="685"/>
        <end position="698"/>
    </location>
</feature>
<keyword evidence="3" id="KW-0344">Guanine-nucleotide releasing factor</keyword>
<dbReference type="AlphaFoldDB" id="A0A1L8HV28"/>
<dbReference type="KEGG" id="xla:108710712"/>
<dbReference type="AGR" id="Xenbase:XB-GENE-17342691"/>
<organism evidence="8 9">
    <name type="scientific">Xenopus laevis</name>
    <name type="common">African clawed frog</name>
    <dbReference type="NCBI Taxonomy" id="8355"/>
    <lineage>
        <taxon>Eukaryota</taxon>
        <taxon>Metazoa</taxon>
        <taxon>Chordata</taxon>
        <taxon>Craniata</taxon>
        <taxon>Vertebrata</taxon>
        <taxon>Euteleostomi</taxon>
        <taxon>Amphibia</taxon>
        <taxon>Batrachia</taxon>
        <taxon>Anura</taxon>
        <taxon>Pipoidea</taxon>
        <taxon>Pipidae</taxon>
        <taxon>Xenopodinae</taxon>
        <taxon>Xenopus</taxon>
        <taxon>Xenopus</taxon>
    </lineage>
</organism>
<dbReference type="GO" id="GO:0005085">
    <property type="term" value="F:guanyl-nucleotide exchange factor activity"/>
    <property type="evidence" value="ECO:0000318"/>
    <property type="project" value="GO_Central"/>
</dbReference>
<dbReference type="GO" id="GO:0005737">
    <property type="term" value="C:cytoplasm"/>
    <property type="evidence" value="ECO:0000318"/>
    <property type="project" value="GO_Central"/>
</dbReference>
<dbReference type="InterPro" id="IPR035899">
    <property type="entry name" value="DBL_dom_sf"/>
</dbReference>
<dbReference type="Xenbase" id="XB-GENE-17342691">
    <property type="gene designation" value="arhgef38.L"/>
</dbReference>
<dbReference type="Pfam" id="PF00621">
    <property type="entry name" value="RhoGEF"/>
    <property type="match status" value="1"/>
</dbReference>
<dbReference type="InterPro" id="IPR051492">
    <property type="entry name" value="Dynamin-Rho_GEF"/>
</dbReference>
<evidence type="ECO:0000256" key="6">
    <source>
        <dbReference type="ARBA" id="ARBA00074247"/>
    </source>
</evidence>